<dbReference type="AlphaFoldDB" id="A0A2S9VFV3"/>
<dbReference type="Proteomes" id="UP000238949">
    <property type="component" value="Unassembled WGS sequence"/>
</dbReference>
<dbReference type="OrthoDB" id="470139at2"/>
<name>A0A2S9VFV3_9ALTE</name>
<proteinExistence type="predicted"/>
<dbReference type="InterPro" id="IPR032750">
    <property type="entry name" value="TnsD_C"/>
</dbReference>
<dbReference type="EMBL" id="PVNP01000013">
    <property type="protein sequence ID" value="PRO75348.1"/>
    <property type="molecule type" value="Genomic_DNA"/>
</dbReference>
<feature type="domain" description="Transposon Tn7 transposition protein TnsD C-terminal" evidence="1">
    <location>
        <begin position="93"/>
        <end position="212"/>
    </location>
</feature>
<evidence type="ECO:0000313" key="3">
    <source>
        <dbReference type="Proteomes" id="UP000238949"/>
    </source>
</evidence>
<organism evidence="2 3">
    <name type="scientific">Alteromonas alba</name>
    <dbReference type="NCBI Taxonomy" id="2079529"/>
    <lineage>
        <taxon>Bacteria</taxon>
        <taxon>Pseudomonadati</taxon>
        <taxon>Pseudomonadota</taxon>
        <taxon>Gammaproteobacteria</taxon>
        <taxon>Alteromonadales</taxon>
        <taxon>Alteromonadaceae</taxon>
        <taxon>Alteromonas/Salinimonas group</taxon>
        <taxon>Alteromonas</taxon>
    </lineage>
</organism>
<evidence type="ECO:0000313" key="2">
    <source>
        <dbReference type="EMBL" id="PRO75348.1"/>
    </source>
</evidence>
<gene>
    <name evidence="2" type="ORF">C6Y40_02355</name>
</gene>
<keyword evidence="3" id="KW-1185">Reference proteome</keyword>
<accession>A0A2S9VFV3</accession>
<evidence type="ECO:0000259" key="1">
    <source>
        <dbReference type="Pfam" id="PF15978"/>
    </source>
</evidence>
<reference evidence="3" key="1">
    <citation type="journal article" date="2020" name="Int. J. Syst. Evol. Microbiol.">
        <title>Alteromonas alba sp. nov., a marine bacterium isolated from the seawater of the West Pacific Ocean.</title>
        <authorList>
            <person name="Sun C."/>
            <person name="Wu Y.-H."/>
            <person name="Xamxidin M."/>
            <person name="Cheng H."/>
            <person name="Xu X.-W."/>
        </authorList>
    </citation>
    <scope>NUCLEOTIDE SEQUENCE [LARGE SCALE GENOMIC DNA]</scope>
    <source>
        <strain evidence="3">190</strain>
    </source>
</reference>
<sequence length="272" mass="32378">MPHSNPCNQEIHRLLKRTWAGTTFEDQFNYSENNYWLTNLFRKHRKSFHPLRHLLVTTALVSELSVTKLLEKVRRLPEGVLVPSHFSKKVTVQNAAEYRYSWVDMLKRHPSAGVKELRSTERGDAIYAWLYRNDKSWLMSNRPKRKVNSQSHYAVNYRDWDAKNVAHLESVYEVMANVRNRPRLTRTRIIKELPRSNSVEKHLPDLPATSQWLTDHEESVEDFQLHRLRIAYEQMKSNDLEVKRWRLLRTAAIRIELVTPKIEAEIRRLEQS</sequence>
<comment type="caution">
    <text evidence="2">The sequence shown here is derived from an EMBL/GenBank/DDBJ whole genome shotgun (WGS) entry which is preliminary data.</text>
</comment>
<protein>
    <recommendedName>
        <fullName evidence="1">Transposon Tn7 transposition protein TnsD C-terminal domain-containing protein</fullName>
    </recommendedName>
</protein>
<dbReference type="Pfam" id="PF15978">
    <property type="entry name" value="TnsD"/>
    <property type="match status" value="1"/>
</dbReference>